<comment type="caution">
    <text evidence="1">The sequence shown here is derived from an EMBL/GenBank/DDBJ whole genome shotgun (WGS) entry which is preliminary data.</text>
</comment>
<dbReference type="Proteomes" id="UP000629365">
    <property type="component" value="Unassembled WGS sequence"/>
</dbReference>
<name>A0ABQ1RL32_9MICO</name>
<evidence type="ECO:0000313" key="1">
    <source>
        <dbReference type="EMBL" id="GGD70217.1"/>
    </source>
</evidence>
<proteinExistence type="predicted"/>
<reference evidence="2" key="1">
    <citation type="journal article" date="2019" name="Int. J. Syst. Evol. Microbiol.">
        <title>The Global Catalogue of Microorganisms (GCM) 10K type strain sequencing project: providing services to taxonomists for standard genome sequencing and annotation.</title>
        <authorList>
            <consortium name="The Broad Institute Genomics Platform"/>
            <consortium name="The Broad Institute Genome Sequencing Center for Infectious Disease"/>
            <person name="Wu L."/>
            <person name="Ma J."/>
        </authorList>
    </citation>
    <scope>NUCLEOTIDE SEQUENCE [LARGE SCALE GENOMIC DNA]</scope>
    <source>
        <strain evidence="2">CCM 7640</strain>
    </source>
</reference>
<organism evidence="1 2">
    <name type="scientific">Microbacterium murale</name>
    <dbReference type="NCBI Taxonomy" id="1081040"/>
    <lineage>
        <taxon>Bacteria</taxon>
        <taxon>Bacillati</taxon>
        <taxon>Actinomycetota</taxon>
        <taxon>Actinomycetes</taxon>
        <taxon>Micrococcales</taxon>
        <taxon>Microbacteriaceae</taxon>
        <taxon>Microbacterium</taxon>
    </lineage>
</organism>
<sequence>MYTHSAGGGESMSCHQIGYDSGISSITIAVACTGLPVTRPPVIGMGSTRAEGAERSDEDEIVSYGLPNYAIPIRPYAE</sequence>
<protein>
    <submittedName>
        <fullName evidence="1">Uncharacterized protein</fullName>
    </submittedName>
</protein>
<accession>A0ABQ1RL32</accession>
<gene>
    <name evidence="1" type="ORF">GCM10007269_11820</name>
</gene>
<dbReference type="EMBL" id="BMCM01000001">
    <property type="protein sequence ID" value="GGD70217.1"/>
    <property type="molecule type" value="Genomic_DNA"/>
</dbReference>
<evidence type="ECO:0000313" key="2">
    <source>
        <dbReference type="Proteomes" id="UP000629365"/>
    </source>
</evidence>
<keyword evidence="2" id="KW-1185">Reference proteome</keyword>